<dbReference type="InterPro" id="IPR016035">
    <property type="entry name" value="Acyl_Trfase/lysoPLipase"/>
</dbReference>
<evidence type="ECO:0000259" key="9">
    <source>
        <dbReference type="PROSITE" id="PS52019"/>
    </source>
</evidence>
<dbReference type="SUPFAM" id="SSF53335">
    <property type="entry name" value="S-adenosyl-L-methionine-dependent methyltransferases"/>
    <property type="match status" value="1"/>
</dbReference>
<dbReference type="InterPro" id="IPR014031">
    <property type="entry name" value="Ketoacyl_synth_C"/>
</dbReference>
<feature type="active site" description="Proton acceptor; for dehydratase activity" evidence="6">
    <location>
        <position position="1015"/>
    </location>
</feature>
<dbReference type="InterPro" id="IPR013217">
    <property type="entry name" value="Methyltransf_12"/>
</dbReference>
<dbReference type="GO" id="GO:0006633">
    <property type="term" value="P:fatty acid biosynthetic process"/>
    <property type="evidence" value="ECO:0007669"/>
    <property type="project" value="InterPro"/>
</dbReference>
<dbReference type="CDD" id="cd05235">
    <property type="entry name" value="SDR_e1"/>
    <property type="match status" value="1"/>
</dbReference>
<dbReference type="SUPFAM" id="SSF55048">
    <property type="entry name" value="Probable ACP-binding domain of malonyl-CoA ACP transacylase"/>
    <property type="match status" value="1"/>
</dbReference>
<feature type="region of interest" description="N-terminal hotdog fold" evidence="6">
    <location>
        <begin position="981"/>
        <end position="1103"/>
    </location>
</feature>
<comment type="caution">
    <text evidence="10">The sequence shown here is derived from an EMBL/GenBank/DDBJ whole genome shotgun (WGS) entry which is preliminary data.</text>
</comment>
<dbReference type="SMART" id="SM00825">
    <property type="entry name" value="PKS_KS"/>
    <property type="match status" value="1"/>
</dbReference>
<dbReference type="InterPro" id="IPR014030">
    <property type="entry name" value="Ketoacyl_synth_N"/>
</dbReference>
<dbReference type="InterPro" id="IPR020841">
    <property type="entry name" value="PKS_Beta-ketoAc_synthase_dom"/>
</dbReference>
<dbReference type="SUPFAM" id="SSF51735">
    <property type="entry name" value="NAD(P)-binding Rossmann-fold domains"/>
    <property type="match status" value="3"/>
</dbReference>
<keyword evidence="3" id="KW-0597">Phosphoprotein</keyword>
<dbReference type="InterPro" id="IPR018201">
    <property type="entry name" value="Ketoacyl_synth_AS"/>
</dbReference>
<evidence type="ECO:0000256" key="1">
    <source>
        <dbReference type="ARBA" id="ARBA00001957"/>
    </source>
</evidence>
<dbReference type="Pfam" id="PF08242">
    <property type="entry name" value="Methyltransf_12"/>
    <property type="match status" value="1"/>
</dbReference>
<dbReference type="CDD" id="cd08954">
    <property type="entry name" value="KR_1_FAS_SDR_x"/>
    <property type="match status" value="1"/>
</dbReference>
<dbReference type="Pfam" id="PF08659">
    <property type="entry name" value="KR"/>
    <property type="match status" value="1"/>
</dbReference>
<reference evidence="10 11" key="1">
    <citation type="submission" date="2023-11" db="EMBL/GenBank/DDBJ databases">
        <title>Dfirmibasis_genome.</title>
        <authorList>
            <person name="Edelbroek B."/>
            <person name="Kjellin J."/>
            <person name="Jerlstrom-Hultqvist J."/>
            <person name="Soderbom F."/>
        </authorList>
    </citation>
    <scope>NUCLEOTIDE SEQUENCE [LARGE SCALE GENOMIC DNA]</scope>
    <source>
        <strain evidence="10 11">TNS-C-14</strain>
    </source>
</reference>
<dbReference type="InterPro" id="IPR016039">
    <property type="entry name" value="Thiolase-like"/>
</dbReference>
<dbReference type="InterPro" id="IPR036291">
    <property type="entry name" value="NAD(P)-bd_dom_sf"/>
</dbReference>
<dbReference type="InterPro" id="IPR010080">
    <property type="entry name" value="Thioester_reductase-like_dom"/>
</dbReference>
<dbReference type="InterPro" id="IPR020843">
    <property type="entry name" value="ER"/>
</dbReference>
<dbReference type="Proteomes" id="UP001344447">
    <property type="component" value="Unassembled WGS sequence"/>
</dbReference>
<evidence type="ECO:0000313" key="11">
    <source>
        <dbReference type="Proteomes" id="UP001344447"/>
    </source>
</evidence>
<accession>A0AAN7YTK1</accession>
<dbReference type="CDD" id="cd00833">
    <property type="entry name" value="PKS"/>
    <property type="match status" value="1"/>
</dbReference>
<dbReference type="Gene3D" id="3.40.366.10">
    <property type="entry name" value="Malonyl-Coenzyme A Acyl Carrier Protein, domain 2"/>
    <property type="match status" value="1"/>
</dbReference>
<dbReference type="SUPFAM" id="SSF52151">
    <property type="entry name" value="FabD/lysophospholipase-like"/>
    <property type="match status" value="1"/>
</dbReference>
<dbReference type="Gene3D" id="3.10.129.110">
    <property type="entry name" value="Polyketide synthase dehydratase"/>
    <property type="match status" value="1"/>
</dbReference>
<keyword evidence="2" id="KW-0596">Phosphopantetheine</keyword>
<dbReference type="InterPro" id="IPR036736">
    <property type="entry name" value="ACP-like_sf"/>
</dbReference>
<dbReference type="PROSITE" id="PS52004">
    <property type="entry name" value="KS3_2"/>
    <property type="match status" value="1"/>
</dbReference>
<dbReference type="InterPro" id="IPR013154">
    <property type="entry name" value="ADH-like_N"/>
</dbReference>
<feature type="active site" description="Proton donor; for dehydratase activity" evidence="6">
    <location>
        <position position="1181"/>
    </location>
</feature>
<dbReference type="Pfam" id="PF00109">
    <property type="entry name" value="ketoacyl-synt"/>
    <property type="match status" value="1"/>
</dbReference>
<dbReference type="EMBL" id="JAVFKY010000006">
    <property type="protein sequence ID" value="KAK5575062.1"/>
    <property type="molecule type" value="Genomic_DNA"/>
</dbReference>
<dbReference type="InterPro" id="IPR001227">
    <property type="entry name" value="Ac_transferase_dom_sf"/>
</dbReference>
<dbReference type="SMART" id="SM00822">
    <property type="entry name" value="PKS_KR"/>
    <property type="match status" value="1"/>
</dbReference>
<dbReference type="InterPro" id="IPR049551">
    <property type="entry name" value="PKS_DH_C"/>
</dbReference>
<dbReference type="InterPro" id="IPR029063">
    <property type="entry name" value="SAM-dependent_MTases_sf"/>
</dbReference>
<dbReference type="GO" id="GO:0004315">
    <property type="term" value="F:3-oxoacyl-[acyl-carrier-protein] synthase activity"/>
    <property type="evidence" value="ECO:0007669"/>
    <property type="project" value="InterPro"/>
</dbReference>
<dbReference type="InterPro" id="IPR049900">
    <property type="entry name" value="PKS_mFAS_DH"/>
</dbReference>
<dbReference type="SMART" id="SM00827">
    <property type="entry name" value="PKS_AT"/>
    <property type="match status" value="1"/>
</dbReference>
<evidence type="ECO:0000256" key="5">
    <source>
        <dbReference type="ARBA" id="ARBA00037046"/>
    </source>
</evidence>
<organism evidence="10 11">
    <name type="scientific">Dictyostelium firmibasis</name>
    <dbReference type="NCBI Taxonomy" id="79012"/>
    <lineage>
        <taxon>Eukaryota</taxon>
        <taxon>Amoebozoa</taxon>
        <taxon>Evosea</taxon>
        <taxon>Eumycetozoa</taxon>
        <taxon>Dictyostelia</taxon>
        <taxon>Dictyosteliales</taxon>
        <taxon>Dictyosteliaceae</taxon>
        <taxon>Dictyostelium</taxon>
    </lineage>
</organism>
<dbReference type="Pfam" id="PF07993">
    <property type="entry name" value="NAD_binding_4"/>
    <property type="match status" value="1"/>
</dbReference>
<feature type="region of interest" description="C-terminal hotdog fold" evidence="6">
    <location>
        <begin position="1121"/>
        <end position="1269"/>
    </location>
</feature>
<dbReference type="PROSITE" id="PS00606">
    <property type="entry name" value="KS3_1"/>
    <property type="match status" value="1"/>
</dbReference>
<evidence type="ECO:0000256" key="6">
    <source>
        <dbReference type="PROSITE-ProRule" id="PRU01363"/>
    </source>
</evidence>
<comment type="function">
    <text evidence="5">Probable polyketide synthase.</text>
</comment>
<dbReference type="Pfam" id="PF00698">
    <property type="entry name" value="Acyl_transf_1"/>
    <property type="match status" value="1"/>
</dbReference>
<dbReference type="InterPro" id="IPR057326">
    <property type="entry name" value="KR_dom"/>
</dbReference>
<dbReference type="Gene3D" id="3.40.50.150">
    <property type="entry name" value="Vaccinia Virus protein VP39"/>
    <property type="match status" value="1"/>
</dbReference>
<comment type="cofactor">
    <cofactor evidence="1">
        <name>pantetheine 4'-phosphate</name>
        <dbReference type="ChEBI" id="CHEBI:47942"/>
    </cofactor>
</comment>
<feature type="domain" description="Carrier" evidence="7">
    <location>
        <begin position="2497"/>
        <end position="2574"/>
    </location>
</feature>
<dbReference type="InterPro" id="IPR014043">
    <property type="entry name" value="Acyl_transferase_dom"/>
</dbReference>
<dbReference type="Pfam" id="PF02801">
    <property type="entry name" value="Ketoacyl-synt_C"/>
    <property type="match status" value="1"/>
</dbReference>
<name>A0AAN7YTK1_9MYCE</name>
<dbReference type="GO" id="GO:0016491">
    <property type="term" value="F:oxidoreductase activity"/>
    <property type="evidence" value="ECO:0007669"/>
    <property type="project" value="InterPro"/>
</dbReference>
<dbReference type="SMART" id="SM00829">
    <property type="entry name" value="PKS_ER"/>
    <property type="match status" value="1"/>
</dbReference>
<dbReference type="InterPro" id="IPR042104">
    <property type="entry name" value="PKS_dehydratase_sf"/>
</dbReference>
<dbReference type="InterPro" id="IPR016036">
    <property type="entry name" value="Malonyl_transacylase_ACP-bd"/>
</dbReference>
<dbReference type="Gene3D" id="3.40.50.720">
    <property type="entry name" value="NAD(P)-binding Rossmann-like Domain"/>
    <property type="match status" value="3"/>
</dbReference>
<dbReference type="PROSITE" id="PS50075">
    <property type="entry name" value="CARRIER"/>
    <property type="match status" value="1"/>
</dbReference>
<dbReference type="PANTHER" id="PTHR45681">
    <property type="entry name" value="POLYKETIDE SYNTHASE 44-RELATED"/>
    <property type="match status" value="1"/>
</dbReference>
<protein>
    <submittedName>
        <fullName evidence="10">Uncharacterized protein</fullName>
    </submittedName>
</protein>
<dbReference type="InterPro" id="IPR050444">
    <property type="entry name" value="Polyketide_Synthase"/>
</dbReference>
<sequence length="3019" mass="342958">MEQVNNDSLSNIFSFQNKRERLVENIGAINDYDDDDDIAIIGIGLRLPSGDLIKSNDSPTVLWNNLVRGFDGIIKTTSRWSDNFNELGEISNVNGGLLPFDEWKSFDPLFFGINPSEASMIDPQQRLLLKCTWEALEDSNIDPISIRGSKTSVFIGCSSVEYKELNKNQNQFFPNIFGSTLNTISNRISHCFDFRGESITIDTACSSSLNAVRLGYQSIKTGCSSLSIVGGVNLIIDTTISKSFTYLNMLSKSGKCMSFDANADGFVRSEGCGVFILKSLKQSIIDGNNIYCVIKGSSSNVDGNGLQDKQNFYSPSSTSQADNIKTALLSTNGSVKLEDIVYIEAHGTGTPTGDPIELEGISRVFNNINNNNNNNNNRNNNIYNQSKKKPLLVGSIKSSVGHLEAASGSASLLKCCLMFKHQCLTPNINFSTPNPSIKFDEWNLKVVTEPMQFSEVKKTNNFSMIINNFGITGSNCCLVLSQYNGNNKNEQQQPKQQLQQQQQQPKQYLIPFSANSIQSLKRYESTINSDEFKALNDFNEFVKQQIFSKSTSLYQRLVVTASCWNDFSENIQSSTNKIQTSNSKSSNISIVNKNPIIVFVFAGQGSQYNTMALELYSHEPIFKESMDKLNNKLSNYFGYSVLDKLRSIEDGDKSIHHPMIAPPAMCMLMISLFELYKHWGIEASFIVGHSLGEIPAAYCSGMISLDTLCYLIYHRSRALIQTHYNGRMLSVNISPEEYISNYLSKYPNIEIACYNSPTSIVLGGSEQKLNQISNELKDKGIFSAMLGSLSSFHTSIQSITKDQILNLNIESQSPKIPIFSTVTTNLYNDTTTLFNSEYVFNNIIKPVKFSQTISNLYKHIEINKLGNEIVFIELAPHPTLQFYLKQMIPTKQSDTSNLKVISTYSPLHKKKNDIQEIQKTISQLYCDSRYNNINFKSQFKNEYKMNRKQSSILPNYQWDDDEKYWKEDSIQQNHRIQGPPMDQLGLSLIESSPNVKSYQSFIDIGRKSFQYLKGHIVGGKYYFPGCGYIDNILKIYSSQDFTIGSMEFKSPLVLMDGVNKCLQTNIYQTGKTEYKAEFHFKDNKSNEWVQSSIAHFQLFNNNGKTLTKKYNIQEIIEKQCNLTKLSKNELYQHIKSKTALSYNGEFQGVLECYLGDDCSLATIPITIKSPSTPLFSPSVLDTCLHSSVGLVDEQCQLVFERFEGFKYYSSNLQSLPTSSNQIKLYSFSNNFKRIGDSFTSSIIVMFEDGRVLFEINNLICKSLTTIKDSLKIEPPLKDLYSTYIQSIDSPILPPSNSTHQKSNEPHQIKNNDKVKNYNISILNKFISNQFYSNIIKRCPQFDIETIKSMNINQLKQRYLHHLNNDDKYSKLFQFVIETIVSYGINDYQNDCINFNESNIENYEILLKSTSIIAKLLFPLKEDSKNSIDEPHSLFDNGMLENFYSSHHILYHNEVIGNIIYDSLLPIVNEKMVFRILEFGGGVGSLSLVVLNKINELLGKFPNSEIDIEYTWSDISASFIADVKSKFSHINKKVHIIYKSLDLEKPLIHKQQQQQQMLKPSYYDFVIMSNILHCVKEIIPVLNQIYEILKPNGQMVFLEPIYKSVIFDSIFGVFDQWWSFTDLDIRKDRCCMPIESWNQLLLNCQFIDNKIIMSNETPSFYVIQTQKPSFSNLKVFNLIDSSVDSIIIYGNDDSELFNHSLKERKAITNIKEFNELIKSSTITDKSTIYFTKTINQLTIDNFKSVTLEYIQINQQLLSSNLKCKHVLVTLNSDNINYLSASVMGAFRYFDEFHQLNLFSLDFDQKSIDNIKLNNSIQLLLDTNKFIQKEFIIRDGKVFYERYKKNSNLKNIFKSESFENEKNQLFTKLSPNLEYILNSKKSLKDGELEVEVKATGVNYKDYLIYSGLVPPESINRNGDINNPEFGIEFSGIVSRVGDNVNNNFKIGDQVYGIGHDTISTHVIVDSSGCYHKPTNISHTEAASIPAVYLTSYHSIFNIGCLNIKRNESILIHSGTGGVGLSALNILKWKGHKSHVFVTVGSKEKEKYILDTYGDFITGIYSTRNKDYVEEIKLKLKEFGSNKKGVDLILNTLSSDYMDSNFKCLNTGGRIVDLSITHLNHNEYINNNNFKFNFGYHNVELNLIGKLLIGKMLKKITIAIENGELNLMPITEFSNSKVKEAIEYINQRKHIGKIIVNNDTDVLGDLFFVHQNQRNSNFSILKENYKINQDHLGSTVLVTGQSGIILEVLKWIVKFSENLKNIIVLSKSSMKWGLELLINRNKHINFHFKRVDISSSNDIDNAIEQIFNENSTIINVDSIFHFAIEYITCNVNDIDMNSLEISHGAKTIGAINLHNQSIKRNWKLKQFILSSSVASILGSPDQCSYVCSNRVLDSFSKYRKSIGLPSICTNYGSVQSAGLVSRNESIAQLLDGQGLDILPINMILGSLDSQIQNVGQSTNLMVSPFNFNTIYENLKKYSMIHKFDFITNLLKNNKSTDSYTKGESIDTLFLKKASEILSIDINRINQDLKLVEYGSDSLSIVQLKNWIDKEFYPNLITIKQLQTNSISSSIKIITDQLVTLKLSDNSSIIQRPKDNIPSNKTIESDEFWKNEIKLDDKFSELAPTHQIKENKKVEDDCEEKRIFLTGSTGFLGAYLLWHLLQMESCTVIYCLLRNKSESKNPVDEILNNLKHHQLYDKKLNENNLSKIVPIVGDLTKKKFGLSDNDYSLISNDTNLLINSGADINLRSNYHESKQVNINSVKEVIKLSLFGKAKQHYKPKPIITISTFSVFYNQKLDQEFDESTVTPKLETINDLPTGYMQSKVVSEIILTQASSKFKIPSIILRAPSIFSNPDTGIGHSGDIIQLMLQSSYKLGYFPSDEEIDISMMYSPVTWVAENIIKIIMFNIDNNKELSTSSKLLSIYSVYGEVLQFVKILQTLKCEQGGNCKEIDFKQWKKMVMGSKERACVKLRNFHTLDFDGGYNFEKGYSISNKQKSFLESLGTYGNGGIVTDQMIFNHIHSNN</sequence>
<dbReference type="PROSITE" id="PS52019">
    <property type="entry name" value="PKS_MFAS_DH"/>
    <property type="match status" value="1"/>
</dbReference>
<dbReference type="InterPro" id="IPR032821">
    <property type="entry name" value="PKS_assoc"/>
</dbReference>
<feature type="domain" description="PKS/mFAS DH" evidence="9">
    <location>
        <begin position="981"/>
        <end position="1269"/>
    </location>
</feature>
<dbReference type="Pfam" id="PF16197">
    <property type="entry name" value="KAsynt_C_assoc"/>
    <property type="match status" value="1"/>
</dbReference>
<dbReference type="SUPFAM" id="SSF50129">
    <property type="entry name" value="GroES-like"/>
    <property type="match status" value="1"/>
</dbReference>
<dbReference type="InterPro" id="IPR011032">
    <property type="entry name" value="GroES-like_sf"/>
</dbReference>
<dbReference type="Pfam" id="PF23297">
    <property type="entry name" value="ACP_SdgA_C"/>
    <property type="match status" value="1"/>
</dbReference>
<keyword evidence="11" id="KW-1185">Reference proteome</keyword>
<evidence type="ECO:0000313" key="10">
    <source>
        <dbReference type="EMBL" id="KAK5575062.1"/>
    </source>
</evidence>
<gene>
    <name evidence="10" type="ORF">RB653_010317</name>
</gene>
<dbReference type="Gene3D" id="3.90.180.10">
    <property type="entry name" value="Medium-chain alcohol dehydrogenases, catalytic domain"/>
    <property type="match status" value="1"/>
</dbReference>
<dbReference type="InterPro" id="IPR013968">
    <property type="entry name" value="PKS_KR"/>
</dbReference>
<keyword evidence="4" id="KW-0808">Transferase</keyword>
<dbReference type="InterPro" id="IPR009081">
    <property type="entry name" value="PP-bd_ACP"/>
</dbReference>
<dbReference type="CDD" id="cd05195">
    <property type="entry name" value="enoyl_red"/>
    <property type="match status" value="1"/>
</dbReference>
<dbReference type="SUPFAM" id="SSF47336">
    <property type="entry name" value="ACP-like"/>
    <property type="match status" value="1"/>
</dbReference>
<dbReference type="Pfam" id="PF14765">
    <property type="entry name" value="PS-DH"/>
    <property type="match status" value="1"/>
</dbReference>
<dbReference type="SUPFAM" id="SSF53901">
    <property type="entry name" value="Thiolase-like"/>
    <property type="match status" value="1"/>
</dbReference>
<evidence type="ECO:0000259" key="7">
    <source>
        <dbReference type="PROSITE" id="PS50075"/>
    </source>
</evidence>
<proteinExistence type="predicted"/>
<evidence type="ECO:0000256" key="3">
    <source>
        <dbReference type="ARBA" id="ARBA00022553"/>
    </source>
</evidence>
<evidence type="ECO:0000259" key="8">
    <source>
        <dbReference type="PROSITE" id="PS52004"/>
    </source>
</evidence>
<dbReference type="InterPro" id="IPR013120">
    <property type="entry name" value="FAR_NAD-bd"/>
</dbReference>
<dbReference type="Gene3D" id="3.40.47.10">
    <property type="match status" value="1"/>
</dbReference>
<dbReference type="Pfam" id="PF13602">
    <property type="entry name" value="ADH_zinc_N_2"/>
    <property type="match status" value="1"/>
</dbReference>
<dbReference type="Pfam" id="PF08240">
    <property type="entry name" value="ADH_N"/>
    <property type="match status" value="1"/>
</dbReference>
<dbReference type="PANTHER" id="PTHR45681:SF4">
    <property type="entry name" value="BETA-KETOACYL SYNTHASE FAMILY PROTEIN-RELATED"/>
    <property type="match status" value="1"/>
</dbReference>
<evidence type="ECO:0000256" key="4">
    <source>
        <dbReference type="ARBA" id="ARBA00022679"/>
    </source>
</evidence>
<evidence type="ECO:0000256" key="2">
    <source>
        <dbReference type="ARBA" id="ARBA00022450"/>
    </source>
</evidence>
<feature type="domain" description="Ketosynthase family 3 (KS3)" evidence="8">
    <location>
        <begin position="35"/>
        <end position="482"/>
    </location>
</feature>